<gene>
    <name evidence="6" type="ORF">AB5L97_17805</name>
</gene>
<dbReference type="PANTHER" id="PTHR46796">
    <property type="entry name" value="HTH-TYPE TRANSCRIPTIONAL ACTIVATOR RHAS-RELATED"/>
    <property type="match status" value="1"/>
</dbReference>
<name>A0AB39L2K1_9MICC</name>
<dbReference type="InterPro" id="IPR050204">
    <property type="entry name" value="AraC_XylS_family_regulators"/>
</dbReference>
<dbReference type="Pfam" id="PF12833">
    <property type="entry name" value="HTH_18"/>
    <property type="match status" value="1"/>
</dbReference>
<protein>
    <submittedName>
        <fullName evidence="6">Helix-turn-helix domain-containing protein</fullName>
    </submittedName>
</protein>
<dbReference type="Gene3D" id="1.10.10.60">
    <property type="entry name" value="Homeodomain-like"/>
    <property type="match status" value="1"/>
</dbReference>
<dbReference type="GO" id="GO:0043565">
    <property type="term" value="F:sequence-specific DNA binding"/>
    <property type="evidence" value="ECO:0007669"/>
    <property type="project" value="InterPro"/>
</dbReference>
<keyword evidence="3" id="KW-0804">Transcription</keyword>
<dbReference type="InterPro" id="IPR009057">
    <property type="entry name" value="Homeodomain-like_sf"/>
</dbReference>
<dbReference type="PROSITE" id="PS01124">
    <property type="entry name" value="HTH_ARAC_FAMILY_2"/>
    <property type="match status" value="1"/>
</dbReference>
<dbReference type="SUPFAM" id="SSF46689">
    <property type="entry name" value="Homeodomain-like"/>
    <property type="match status" value="1"/>
</dbReference>
<dbReference type="EMBL" id="CP163302">
    <property type="protein sequence ID" value="XDP45096.1"/>
    <property type="molecule type" value="Genomic_DNA"/>
</dbReference>
<dbReference type="InterPro" id="IPR046532">
    <property type="entry name" value="DUF6597"/>
</dbReference>
<feature type="domain" description="HTH araC/xylS-type" evidence="5">
    <location>
        <begin position="158"/>
        <end position="259"/>
    </location>
</feature>
<keyword evidence="2" id="KW-0238">DNA-binding</keyword>
<feature type="region of interest" description="Disordered" evidence="4">
    <location>
        <begin position="1"/>
        <end position="20"/>
    </location>
</feature>
<dbReference type="InterPro" id="IPR018060">
    <property type="entry name" value="HTH_AraC"/>
</dbReference>
<dbReference type="PROSITE" id="PS00041">
    <property type="entry name" value="HTH_ARAC_FAMILY_1"/>
    <property type="match status" value="1"/>
</dbReference>
<organism evidence="6">
    <name type="scientific">Sinomonas puerhi</name>
    <dbReference type="NCBI Taxonomy" id="3238584"/>
    <lineage>
        <taxon>Bacteria</taxon>
        <taxon>Bacillati</taxon>
        <taxon>Actinomycetota</taxon>
        <taxon>Actinomycetes</taxon>
        <taxon>Micrococcales</taxon>
        <taxon>Micrococcaceae</taxon>
        <taxon>Sinomonas</taxon>
    </lineage>
</organism>
<dbReference type="SMART" id="SM00342">
    <property type="entry name" value="HTH_ARAC"/>
    <property type="match status" value="1"/>
</dbReference>
<evidence type="ECO:0000313" key="6">
    <source>
        <dbReference type="EMBL" id="XDP45096.1"/>
    </source>
</evidence>
<proteinExistence type="predicted"/>
<reference evidence="6" key="1">
    <citation type="submission" date="2024-07" db="EMBL/GenBank/DDBJ databases">
        <authorList>
            <person name="fu j."/>
        </authorList>
    </citation>
    <scope>NUCLEOTIDE SEQUENCE</scope>
    <source>
        <strain evidence="6">P10A9</strain>
    </source>
</reference>
<evidence type="ECO:0000256" key="2">
    <source>
        <dbReference type="ARBA" id="ARBA00023125"/>
    </source>
</evidence>
<evidence type="ECO:0000256" key="3">
    <source>
        <dbReference type="ARBA" id="ARBA00023163"/>
    </source>
</evidence>
<evidence type="ECO:0000256" key="1">
    <source>
        <dbReference type="ARBA" id="ARBA00023015"/>
    </source>
</evidence>
<keyword evidence="1" id="KW-0805">Transcription regulation</keyword>
<evidence type="ECO:0000259" key="5">
    <source>
        <dbReference type="PROSITE" id="PS01124"/>
    </source>
</evidence>
<dbReference type="KEGG" id="spue:AB5L97_17805"/>
<dbReference type="GO" id="GO:0003700">
    <property type="term" value="F:DNA-binding transcription factor activity"/>
    <property type="evidence" value="ECO:0007669"/>
    <property type="project" value="InterPro"/>
</dbReference>
<dbReference type="RefSeq" id="WP_369045677.1">
    <property type="nucleotide sequence ID" value="NZ_CP163302.1"/>
</dbReference>
<dbReference type="AlphaFoldDB" id="A0AB39L2K1"/>
<dbReference type="Pfam" id="PF20240">
    <property type="entry name" value="DUF6597"/>
    <property type="match status" value="1"/>
</dbReference>
<sequence length="259" mass="28379">MKPTSRGELTPDPRSPITRIAPPDWADHAVQHIWIVEWDLPRGVALRQTALSYPALNMVAQPGRLAVYGPTTAVSFRTLEGRGWGVGALLRPAATPLFTDRPAEFANSEREIDAPALHAAVTRSMDSPERAATRHAEASDAVVRWIVERMPAADPRGLEANRMAELADSEPGLLRVPDLAAAMGASVRTLERLAADYFGPTPAAIMRRRRIQMAAERLRAEPQAPLADLAMELGYADQPHLTRDFRAVLGMTPREYAGR</sequence>
<accession>A0AB39L2K1</accession>
<dbReference type="InterPro" id="IPR018062">
    <property type="entry name" value="HTH_AraC-typ_CS"/>
</dbReference>
<evidence type="ECO:0000256" key="4">
    <source>
        <dbReference type="SAM" id="MobiDB-lite"/>
    </source>
</evidence>